<evidence type="ECO:0000313" key="1">
    <source>
        <dbReference type="EMBL" id="AIQ88569.1"/>
    </source>
</evidence>
<protein>
    <submittedName>
        <fullName evidence="1">Protein of unassigned function</fullName>
    </submittedName>
</protein>
<dbReference type="RefSeq" id="WP_043351410.1">
    <property type="nucleotide sequence ID" value="NZ_CP003811.1"/>
</dbReference>
<evidence type="ECO:0000313" key="2">
    <source>
        <dbReference type="Proteomes" id="UP000029492"/>
    </source>
</evidence>
<sequence>MPQTHQAGPAPRYVPAAKSLPEQIADAVACRSTPLSHLLRLMAALDAEGGNEALRLRLRARIGAPLDA</sequence>
<dbReference type="EMBL" id="CP003811">
    <property type="protein sequence ID" value="AIQ88569.1"/>
    <property type="molecule type" value="Genomic_DNA"/>
</dbReference>
<dbReference type="AlphaFoldDB" id="A0A089Q1V6"/>
<keyword evidence="2" id="KW-1185">Reference proteome</keyword>
<reference evidence="1 2" key="1">
    <citation type="journal article" date="2014" name="PLoS ONE">
        <title>Genome Information of Methylobacterium oryzae, a Plant-Probiotic Methylotroph in the Phyllosphere.</title>
        <authorList>
            <person name="Kwak M.J."/>
            <person name="Jeong H."/>
            <person name="Madhaiyan M."/>
            <person name="Lee Y."/>
            <person name="Sa T.M."/>
            <person name="Oh T.K."/>
            <person name="Kim J.F."/>
        </authorList>
    </citation>
    <scope>NUCLEOTIDE SEQUENCE [LARGE SCALE GENOMIC DNA]</scope>
    <source>
        <strain evidence="1 2">CBMB20</strain>
    </source>
</reference>
<dbReference type="eggNOG" id="ENOG503100Y">
    <property type="taxonomic scope" value="Bacteria"/>
</dbReference>
<gene>
    <name evidence="1" type="ORF">MOC_0814</name>
</gene>
<proteinExistence type="predicted"/>
<accession>A0A089Q1V6</accession>
<dbReference type="KEGG" id="mor:MOC_0814"/>
<dbReference type="Proteomes" id="UP000029492">
    <property type="component" value="Chromosome"/>
</dbReference>
<dbReference type="HOGENOM" id="CLU_204568_0_0_5"/>
<dbReference type="GeneID" id="96603956"/>
<name>A0A089Q1V6_9HYPH</name>
<organism evidence="1 2">
    <name type="scientific">Methylobacterium oryzae CBMB20</name>
    <dbReference type="NCBI Taxonomy" id="693986"/>
    <lineage>
        <taxon>Bacteria</taxon>
        <taxon>Pseudomonadati</taxon>
        <taxon>Pseudomonadota</taxon>
        <taxon>Alphaproteobacteria</taxon>
        <taxon>Hyphomicrobiales</taxon>
        <taxon>Methylobacteriaceae</taxon>
        <taxon>Methylobacterium</taxon>
    </lineage>
</organism>